<dbReference type="PANTHER" id="PTHR33911">
    <property type="entry name" value="RRNA-PROCESSING PROTEIN EFG1"/>
    <property type="match status" value="1"/>
</dbReference>
<comment type="caution">
    <text evidence="8">The sequence shown here is derived from an EMBL/GenBank/DDBJ whole genome shotgun (WGS) entry which is preliminary data.</text>
</comment>
<dbReference type="InterPro" id="IPR019310">
    <property type="entry name" value="Efg1"/>
</dbReference>
<organism evidence="8 9">
    <name type="scientific">Geodia barretti</name>
    <name type="common">Barrett's horny sponge</name>
    <dbReference type="NCBI Taxonomy" id="519541"/>
    <lineage>
        <taxon>Eukaryota</taxon>
        <taxon>Metazoa</taxon>
        <taxon>Porifera</taxon>
        <taxon>Demospongiae</taxon>
        <taxon>Heteroscleromorpha</taxon>
        <taxon>Tetractinellida</taxon>
        <taxon>Astrophorina</taxon>
        <taxon>Geodiidae</taxon>
        <taxon>Geodia</taxon>
    </lineage>
</organism>
<accession>A0AA35T9F8</accession>
<evidence type="ECO:0000313" key="8">
    <source>
        <dbReference type="EMBL" id="CAI8043428.1"/>
    </source>
</evidence>
<reference evidence="8" key="1">
    <citation type="submission" date="2023-03" db="EMBL/GenBank/DDBJ databases">
        <authorList>
            <person name="Steffen K."/>
            <person name="Cardenas P."/>
        </authorList>
    </citation>
    <scope>NUCLEOTIDE SEQUENCE</scope>
</reference>
<dbReference type="EMBL" id="CASHTH010003326">
    <property type="protein sequence ID" value="CAI8043428.1"/>
    <property type="molecule type" value="Genomic_DNA"/>
</dbReference>
<dbReference type="PANTHER" id="PTHR33911:SF1">
    <property type="entry name" value="RRNA-PROCESSING PROTEIN EFG1"/>
    <property type="match status" value="1"/>
</dbReference>
<dbReference type="GO" id="GO:0000462">
    <property type="term" value="P:maturation of SSU-rRNA from tricistronic rRNA transcript (SSU-rRNA, 5.8S rRNA, LSU-rRNA)"/>
    <property type="evidence" value="ECO:0007669"/>
    <property type="project" value="TreeGrafter"/>
</dbReference>
<sequence>MAEKGEKRRSVKQRIRDTKRLLSKEDLPETVRLSKERVLKCLATELQEQQQVVRDKKMNKKYRMVKFFDKRKVMRRLKVLQREWNGTTDHTKRRELLLSLKQLRNELNYIVHYPATEKYLALYPSTESTDRQALERKDHLLGQVAEMVASGELTDASSSFLPPDLIAQLSGQPSGKEPVHSSLPAVTQRVAVGSDASGDKKKESVKQVKALGKRRKRICKAAVDEEPEGGLEVKRHLATEDDFFLPRDDSASS</sequence>
<evidence type="ECO:0000256" key="5">
    <source>
        <dbReference type="ARBA" id="ARBA00022552"/>
    </source>
</evidence>
<dbReference type="GO" id="GO:0030688">
    <property type="term" value="C:preribosome, small subunit precursor"/>
    <property type="evidence" value="ECO:0007669"/>
    <property type="project" value="TreeGrafter"/>
</dbReference>
<evidence type="ECO:0000256" key="1">
    <source>
        <dbReference type="ARBA" id="ARBA00004604"/>
    </source>
</evidence>
<protein>
    <recommendedName>
        <fullName evidence="3">rRNA-processing protein EFG1</fullName>
    </recommendedName>
    <alternativeName>
        <fullName evidence="4">rRNA-processing protein efg1</fullName>
    </alternativeName>
</protein>
<dbReference type="Pfam" id="PF10153">
    <property type="entry name" value="Efg1"/>
    <property type="match status" value="1"/>
</dbReference>
<proteinExistence type="inferred from homology"/>
<comment type="similarity">
    <text evidence="2">Belongs to the EFG1 family.</text>
</comment>
<dbReference type="InterPro" id="IPR050786">
    <property type="entry name" value="EFG1_rRNA-proc"/>
</dbReference>
<evidence type="ECO:0000256" key="2">
    <source>
        <dbReference type="ARBA" id="ARBA00006916"/>
    </source>
</evidence>
<dbReference type="Proteomes" id="UP001174909">
    <property type="component" value="Unassembled WGS sequence"/>
</dbReference>
<name>A0AA35T9F8_GEOBA</name>
<keyword evidence="5" id="KW-0698">rRNA processing</keyword>
<keyword evidence="9" id="KW-1185">Reference proteome</keyword>
<dbReference type="AlphaFoldDB" id="A0AA35T9F8"/>
<gene>
    <name evidence="8" type="ORF">GBAR_LOCUS24083</name>
</gene>
<keyword evidence="6" id="KW-0175">Coiled coil</keyword>
<keyword evidence="7" id="KW-0539">Nucleus</keyword>
<evidence type="ECO:0000256" key="4">
    <source>
        <dbReference type="ARBA" id="ARBA00019827"/>
    </source>
</evidence>
<evidence type="ECO:0000256" key="3">
    <source>
        <dbReference type="ARBA" id="ARBA00018689"/>
    </source>
</evidence>
<evidence type="ECO:0000313" key="9">
    <source>
        <dbReference type="Proteomes" id="UP001174909"/>
    </source>
</evidence>
<evidence type="ECO:0000256" key="7">
    <source>
        <dbReference type="ARBA" id="ARBA00023242"/>
    </source>
</evidence>
<evidence type="ECO:0000256" key="6">
    <source>
        <dbReference type="ARBA" id="ARBA00023054"/>
    </source>
</evidence>
<dbReference type="GO" id="GO:0005730">
    <property type="term" value="C:nucleolus"/>
    <property type="evidence" value="ECO:0007669"/>
    <property type="project" value="UniProtKB-SubCell"/>
</dbReference>
<comment type="subcellular location">
    <subcellularLocation>
        <location evidence="1">Nucleus</location>
        <location evidence="1">Nucleolus</location>
    </subcellularLocation>
</comment>